<dbReference type="PROSITE" id="PS01306">
    <property type="entry name" value="UPF0054"/>
    <property type="match status" value="1"/>
</dbReference>
<dbReference type="PANTHER" id="PTHR46986">
    <property type="entry name" value="ENDORIBONUCLEASE YBEY, CHLOROPLASTIC"/>
    <property type="match status" value="1"/>
</dbReference>
<keyword evidence="6" id="KW-0378">Hydrolase</keyword>
<dbReference type="NCBIfam" id="TIGR00043">
    <property type="entry name" value="rRNA maturation RNase YbeY"/>
    <property type="match status" value="1"/>
</dbReference>
<feature type="non-terminal residue" evidence="9">
    <location>
        <position position="1"/>
    </location>
</feature>
<evidence type="ECO:0000256" key="1">
    <source>
        <dbReference type="ARBA" id="ARBA00001947"/>
    </source>
</evidence>
<proteinExistence type="inferred from homology"/>
<keyword evidence="3" id="KW-0540">Nuclease</keyword>
<keyword evidence="7" id="KW-0862">Zinc</keyword>
<evidence type="ECO:0000256" key="4">
    <source>
        <dbReference type="ARBA" id="ARBA00022723"/>
    </source>
</evidence>
<feature type="region of interest" description="Disordered" evidence="8">
    <location>
        <begin position="16"/>
        <end position="40"/>
    </location>
</feature>
<dbReference type="Gene3D" id="3.40.390.30">
    <property type="entry name" value="Metalloproteases ('zincins'), catalytic domain"/>
    <property type="match status" value="1"/>
</dbReference>
<comment type="similarity">
    <text evidence="2">Belongs to the endoribonuclease YbeY family.</text>
</comment>
<dbReference type="Pfam" id="PF02130">
    <property type="entry name" value="YbeY"/>
    <property type="match status" value="1"/>
</dbReference>
<dbReference type="Proteomes" id="UP000176273">
    <property type="component" value="Unassembled WGS sequence"/>
</dbReference>
<evidence type="ECO:0000256" key="7">
    <source>
        <dbReference type="ARBA" id="ARBA00022833"/>
    </source>
</evidence>
<dbReference type="InterPro" id="IPR002036">
    <property type="entry name" value="YbeY"/>
</dbReference>
<dbReference type="AlphaFoldDB" id="A0A1F6BKM2"/>
<reference evidence="9 10" key="1">
    <citation type="journal article" date="2016" name="Nat. Commun.">
        <title>Thousands of microbial genomes shed light on interconnected biogeochemical processes in an aquifer system.</title>
        <authorList>
            <person name="Anantharaman K."/>
            <person name="Brown C.T."/>
            <person name="Hug L.A."/>
            <person name="Sharon I."/>
            <person name="Castelle C.J."/>
            <person name="Probst A.J."/>
            <person name="Thomas B.C."/>
            <person name="Singh A."/>
            <person name="Wilkins M.J."/>
            <person name="Karaoz U."/>
            <person name="Brodie E.L."/>
            <person name="Williams K.H."/>
            <person name="Hubbard S.S."/>
            <person name="Banfield J.F."/>
        </authorList>
    </citation>
    <scope>NUCLEOTIDE SEQUENCE [LARGE SCALE GENOMIC DNA]</scope>
</reference>
<feature type="compositionally biased region" description="Basic and acidic residues" evidence="8">
    <location>
        <begin position="16"/>
        <end position="28"/>
    </location>
</feature>
<dbReference type="EMBL" id="MFKH01000013">
    <property type="protein sequence ID" value="OGG37418.1"/>
    <property type="molecule type" value="Genomic_DNA"/>
</dbReference>
<dbReference type="PANTHER" id="PTHR46986:SF1">
    <property type="entry name" value="ENDORIBONUCLEASE YBEY, CHLOROPLASTIC"/>
    <property type="match status" value="1"/>
</dbReference>
<name>A0A1F6BKM2_9BACT</name>
<dbReference type="InterPro" id="IPR023091">
    <property type="entry name" value="MetalPrtase_cat_dom_sf_prd"/>
</dbReference>
<accession>A0A1F6BKM2</accession>
<dbReference type="GO" id="GO:0046872">
    <property type="term" value="F:metal ion binding"/>
    <property type="evidence" value="ECO:0007669"/>
    <property type="project" value="UniProtKB-KW"/>
</dbReference>
<dbReference type="GO" id="GO:0006364">
    <property type="term" value="P:rRNA processing"/>
    <property type="evidence" value="ECO:0007669"/>
    <property type="project" value="InterPro"/>
</dbReference>
<evidence type="ECO:0000256" key="2">
    <source>
        <dbReference type="ARBA" id="ARBA00010875"/>
    </source>
</evidence>
<dbReference type="HAMAP" id="MF_00009">
    <property type="entry name" value="Endoribonucl_YbeY"/>
    <property type="match status" value="1"/>
</dbReference>
<dbReference type="STRING" id="1798468.A2110_01755"/>
<comment type="cofactor">
    <cofactor evidence="1">
        <name>Zn(2+)</name>
        <dbReference type="ChEBI" id="CHEBI:29105"/>
    </cofactor>
</comment>
<evidence type="ECO:0000256" key="5">
    <source>
        <dbReference type="ARBA" id="ARBA00022759"/>
    </source>
</evidence>
<sequence>PLPLVSVALVSDKEMRRVSNETRGKDEPTTVLSFPETTQFPPEEGYRALGEIVLAPETITRKGEDIARLAVHGLLHLLGYTHDGESDTMEMERLESEVFKEAVES</sequence>
<gene>
    <name evidence="9" type="ORF">A2110_01755</name>
</gene>
<keyword evidence="4" id="KW-0479">Metal-binding</keyword>
<evidence type="ECO:0000313" key="9">
    <source>
        <dbReference type="EMBL" id="OGG37418.1"/>
    </source>
</evidence>
<evidence type="ECO:0000256" key="3">
    <source>
        <dbReference type="ARBA" id="ARBA00022722"/>
    </source>
</evidence>
<dbReference type="GO" id="GO:0004519">
    <property type="term" value="F:endonuclease activity"/>
    <property type="evidence" value="ECO:0007669"/>
    <property type="project" value="UniProtKB-KW"/>
</dbReference>
<dbReference type="InterPro" id="IPR020549">
    <property type="entry name" value="YbeY_CS"/>
</dbReference>
<feature type="compositionally biased region" description="Polar residues" evidence="8">
    <location>
        <begin position="30"/>
        <end position="40"/>
    </location>
</feature>
<comment type="caution">
    <text evidence="9">The sequence shown here is derived from an EMBL/GenBank/DDBJ whole genome shotgun (WGS) entry which is preliminary data.</text>
</comment>
<evidence type="ECO:0000256" key="6">
    <source>
        <dbReference type="ARBA" id="ARBA00022801"/>
    </source>
</evidence>
<dbReference type="SUPFAM" id="SSF55486">
    <property type="entry name" value="Metalloproteases ('zincins'), catalytic domain"/>
    <property type="match status" value="1"/>
</dbReference>
<protein>
    <submittedName>
        <fullName evidence="9">rRNA maturation RNase YbeY</fullName>
    </submittedName>
</protein>
<keyword evidence="5" id="KW-0255">Endonuclease</keyword>
<evidence type="ECO:0000256" key="8">
    <source>
        <dbReference type="SAM" id="MobiDB-lite"/>
    </source>
</evidence>
<dbReference type="GO" id="GO:0004222">
    <property type="term" value="F:metalloendopeptidase activity"/>
    <property type="evidence" value="ECO:0007669"/>
    <property type="project" value="InterPro"/>
</dbReference>
<organism evidence="9 10">
    <name type="scientific">Candidatus Jorgensenbacteria bacterium GWA1_54_12</name>
    <dbReference type="NCBI Taxonomy" id="1798468"/>
    <lineage>
        <taxon>Bacteria</taxon>
        <taxon>Candidatus Joergenseniibacteriota</taxon>
    </lineage>
</organism>
<evidence type="ECO:0000313" key="10">
    <source>
        <dbReference type="Proteomes" id="UP000176273"/>
    </source>
</evidence>